<protein>
    <recommendedName>
        <fullName evidence="3">S-adenosyl-L-methionine-dependent methyltransferase</fullName>
    </recommendedName>
</protein>
<dbReference type="AlphaFoldDB" id="A0A0N0NLL5"/>
<dbReference type="CDD" id="cd02440">
    <property type="entry name" value="AdoMet_MTases"/>
    <property type="match status" value="1"/>
</dbReference>
<dbReference type="Proteomes" id="UP000038010">
    <property type="component" value="Unassembled WGS sequence"/>
</dbReference>
<reference evidence="1 2" key="1">
    <citation type="submission" date="2015-06" db="EMBL/GenBank/DDBJ databases">
        <title>Draft genome of the ant-associated black yeast Phialophora attae CBS 131958.</title>
        <authorList>
            <person name="Moreno L.F."/>
            <person name="Stielow B.J."/>
            <person name="de Hoog S."/>
            <person name="Vicente V.A."/>
            <person name="Weiss V.A."/>
            <person name="de Vries M."/>
            <person name="Cruz L.M."/>
            <person name="Souza E.M."/>
        </authorList>
    </citation>
    <scope>NUCLEOTIDE SEQUENCE [LARGE SCALE GENOMIC DNA]</scope>
    <source>
        <strain evidence="1 2">CBS 131958</strain>
    </source>
</reference>
<evidence type="ECO:0000313" key="1">
    <source>
        <dbReference type="EMBL" id="KPI39318.1"/>
    </source>
</evidence>
<dbReference type="VEuPathDB" id="FungiDB:AB675_4998"/>
<dbReference type="PANTHER" id="PTHR43591">
    <property type="entry name" value="METHYLTRANSFERASE"/>
    <property type="match status" value="1"/>
</dbReference>
<dbReference type="PANTHER" id="PTHR43591:SF24">
    <property type="entry name" value="2-METHOXY-6-POLYPRENYL-1,4-BENZOQUINOL METHYLASE, MITOCHONDRIAL"/>
    <property type="match status" value="1"/>
</dbReference>
<dbReference type="OrthoDB" id="2013972at2759"/>
<comment type="caution">
    <text evidence="1">The sequence shown here is derived from an EMBL/GenBank/DDBJ whole genome shotgun (WGS) entry which is preliminary data.</text>
</comment>
<dbReference type="RefSeq" id="XP_017999281.1">
    <property type="nucleotide sequence ID" value="XM_018145174.1"/>
</dbReference>
<accession>A0A0N0NLL5</accession>
<dbReference type="GO" id="GO:0008168">
    <property type="term" value="F:methyltransferase activity"/>
    <property type="evidence" value="ECO:0007669"/>
    <property type="project" value="TreeGrafter"/>
</dbReference>
<sequence>MATTSAGEGDREVPIAENLENQHELDASYDGDTYDFIRGETQTIGSSIYAFRNENGRSYHAYKEGQYWGPNDQQQSEQLDIAHQAYLILFDNKLFFAPLTDPKRVLDLGTGTGTWACDFADEFPNAQVIGTDLSPIQHQAVPPNCQFEIDDATDEWTFEKDSFDYIHVRGFYGSIADWPEFYKKVLAHLKPGGYFEQVEYSVTWIADDGSVPEGHAFERWSKLFVEAGEKIGRTFRILDLQTDFIKEAGFTNVTERKFKMPVGPWSSDPKLKSVGRYHLLECYEGIEGWSMALLTRLYGWSFEQVQEFLDEVRQGFKDRSVHAYTSVTVTWAQKPS</sequence>
<name>A0A0N0NLL5_9EURO</name>
<dbReference type="STRING" id="1664694.A0A0N0NLL5"/>
<keyword evidence="2" id="KW-1185">Reference proteome</keyword>
<evidence type="ECO:0008006" key="3">
    <source>
        <dbReference type="Google" id="ProtNLM"/>
    </source>
</evidence>
<gene>
    <name evidence="1" type="ORF">AB675_4998</name>
</gene>
<dbReference type="EMBL" id="LFJN01000015">
    <property type="protein sequence ID" value="KPI39318.1"/>
    <property type="molecule type" value="Genomic_DNA"/>
</dbReference>
<organism evidence="1 2">
    <name type="scientific">Cyphellophora attinorum</name>
    <dbReference type="NCBI Taxonomy" id="1664694"/>
    <lineage>
        <taxon>Eukaryota</taxon>
        <taxon>Fungi</taxon>
        <taxon>Dikarya</taxon>
        <taxon>Ascomycota</taxon>
        <taxon>Pezizomycotina</taxon>
        <taxon>Eurotiomycetes</taxon>
        <taxon>Chaetothyriomycetidae</taxon>
        <taxon>Chaetothyriales</taxon>
        <taxon>Cyphellophoraceae</taxon>
        <taxon>Cyphellophora</taxon>
    </lineage>
</organism>
<dbReference type="InterPro" id="IPR029063">
    <property type="entry name" value="SAM-dependent_MTases_sf"/>
</dbReference>
<dbReference type="Pfam" id="PF13489">
    <property type="entry name" value="Methyltransf_23"/>
    <property type="match status" value="1"/>
</dbReference>
<dbReference type="Gene3D" id="3.40.50.150">
    <property type="entry name" value="Vaccinia Virus protein VP39"/>
    <property type="match status" value="1"/>
</dbReference>
<dbReference type="SUPFAM" id="SSF53335">
    <property type="entry name" value="S-adenosyl-L-methionine-dependent methyltransferases"/>
    <property type="match status" value="1"/>
</dbReference>
<proteinExistence type="predicted"/>
<evidence type="ECO:0000313" key="2">
    <source>
        <dbReference type="Proteomes" id="UP000038010"/>
    </source>
</evidence>
<dbReference type="GeneID" id="28737054"/>